<organism evidence="2">
    <name type="scientific">Limosilactobacillus fermentum 28-3-CHN</name>
    <dbReference type="NCBI Taxonomy" id="575599"/>
    <lineage>
        <taxon>Bacteria</taxon>
        <taxon>Bacillati</taxon>
        <taxon>Bacillota</taxon>
        <taxon>Bacilli</taxon>
        <taxon>Lactobacillales</taxon>
        <taxon>Lactobacillaceae</taxon>
        <taxon>Limosilactobacillus</taxon>
    </lineage>
</organism>
<dbReference type="Gene3D" id="3.30.300.130">
    <property type="entry name" value="Fe-S cluster assembly (FSCA)"/>
    <property type="match status" value="1"/>
</dbReference>
<dbReference type="HOGENOM" id="CLU_091588_2_0_9"/>
<accession>D0DR40</accession>
<dbReference type="EMBL" id="GG704699">
    <property type="protein sequence ID" value="EEX26316.1"/>
    <property type="molecule type" value="Genomic_DNA"/>
</dbReference>
<dbReference type="Pfam" id="PF01883">
    <property type="entry name" value="FeS_assembly_P"/>
    <property type="match status" value="1"/>
</dbReference>
<dbReference type="SUPFAM" id="SSF117916">
    <property type="entry name" value="Fe-S cluster assembly (FSCA) domain-like"/>
    <property type="match status" value="1"/>
</dbReference>
<feature type="domain" description="MIP18 family-like" evidence="1">
    <location>
        <begin position="21"/>
        <end position="92"/>
    </location>
</feature>
<dbReference type="InterPro" id="IPR034904">
    <property type="entry name" value="FSCA_dom_sf"/>
</dbReference>
<sequence length="116" mass="13356">MTKYMTENIKYNARAKELQVQIEDQLQTITDPDLEIDVFNLGLIYEVEVDDQENCHVVITFTEVACGCQDTLPYDIGLALQKIDGITKVKVDIVYEPQWTMERITRNGRRFLGIAV</sequence>
<dbReference type="AlphaFoldDB" id="D0DR40"/>
<name>D0DR40_LIMFE</name>
<dbReference type="PANTHER" id="PTHR42831:SF1">
    <property type="entry name" value="FE-S PROTEIN MATURATION AUXILIARY FACTOR YITW"/>
    <property type="match status" value="1"/>
</dbReference>
<proteinExistence type="predicted"/>
<dbReference type="InterPro" id="IPR002744">
    <property type="entry name" value="MIP18-like"/>
</dbReference>
<dbReference type="PANTHER" id="PTHR42831">
    <property type="entry name" value="FE-S PROTEIN MATURATION AUXILIARY FACTOR YITW"/>
    <property type="match status" value="1"/>
</dbReference>
<protein>
    <recommendedName>
        <fullName evidence="1">MIP18 family-like domain-containing protein</fullName>
    </recommendedName>
</protein>
<dbReference type="InterPro" id="IPR052339">
    <property type="entry name" value="Fe-S_Maturation_MIP18"/>
</dbReference>
<evidence type="ECO:0000313" key="2">
    <source>
        <dbReference type="EMBL" id="EEX26316.1"/>
    </source>
</evidence>
<reference evidence="2" key="1">
    <citation type="submission" date="2009-08" db="EMBL/GenBank/DDBJ databases">
        <title>The Genome Sequence of Lactobacillus fermentum 28-3-CHN.</title>
        <authorList>
            <consortium name="The Broad Institute Genome Sequencing Platform"/>
            <person name="Ward D."/>
            <person name="Feldgarden M."/>
            <person name="Earl A."/>
            <person name="Young S.K."/>
            <person name="Zeng Q."/>
            <person name="Koehrsen M."/>
            <person name="Alvarado L."/>
            <person name="Berlin A."/>
            <person name="Bochicchio J."/>
            <person name="Borenstein D."/>
            <person name="Chapman S.B."/>
            <person name="Chen Z."/>
            <person name="Engels R."/>
            <person name="Freedman E."/>
            <person name="Gellesch M."/>
            <person name="Goldberg J."/>
            <person name="Griggs A."/>
            <person name="Gujja S."/>
            <person name="Heilman E."/>
            <person name="Heiman D."/>
            <person name="Hepburn T."/>
            <person name="Howarth C."/>
            <person name="Jen D."/>
            <person name="Larson L."/>
            <person name="Lewis B."/>
            <person name="Mehta T."/>
            <person name="Park D."/>
            <person name="Pearson M."/>
            <person name="Roberts A."/>
            <person name="Saif S."/>
            <person name="Shea T."/>
            <person name="Shenoy N."/>
            <person name="Sisk P."/>
            <person name="Stolte C."/>
            <person name="Sykes S."/>
            <person name="Thomson T."/>
            <person name="Walk T."/>
            <person name="White J."/>
            <person name="Yandava C."/>
            <person name="Liu Y."/>
            <person name="Xu Q."/>
            <person name="Haas B."/>
            <person name="Nusbaum C."/>
            <person name="Birren B."/>
        </authorList>
    </citation>
    <scope>NUCLEOTIDE SEQUENCE</scope>
    <source>
        <strain evidence="2">28-3-CHN</strain>
    </source>
</reference>
<gene>
    <name evidence="2" type="ORF">HMPREF0513_00054</name>
</gene>
<dbReference type="Proteomes" id="UP000004920">
    <property type="component" value="Unassembled WGS sequence"/>
</dbReference>
<evidence type="ECO:0000259" key="1">
    <source>
        <dbReference type="Pfam" id="PF01883"/>
    </source>
</evidence>